<proteinExistence type="predicted"/>
<evidence type="ECO:0000313" key="2">
    <source>
        <dbReference type="Proteomes" id="UP000324800"/>
    </source>
</evidence>
<dbReference type="AlphaFoldDB" id="A0A5J4TKA2"/>
<reference evidence="1 2" key="1">
    <citation type="submission" date="2019-03" db="EMBL/GenBank/DDBJ databases">
        <title>Single cell metagenomics reveals metabolic interactions within the superorganism composed of flagellate Streblomastix strix and complex community of Bacteroidetes bacteria on its surface.</title>
        <authorList>
            <person name="Treitli S.C."/>
            <person name="Kolisko M."/>
            <person name="Husnik F."/>
            <person name="Keeling P."/>
            <person name="Hampl V."/>
        </authorList>
    </citation>
    <scope>NUCLEOTIDE SEQUENCE [LARGE SCALE GENOMIC DNA]</scope>
    <source>
        <strain evidence="1">ST1C</strain>
    </source>
</reference>
<gene>
    <name evidence="1" type="ORF">EZS28_046502</name>
</gene>
<accession>A0A5J4TKA2</accession>
<feature type="non-terminal residue" evidence="1">
    <location>
        <position position="111"/>
    </location>
</feature>
<evidence type="ECO:0000313" key="1">
    <source>
        <dbReference type="EMBL" id="KAA6357971.1"/>
    </source>
</evidence>
<sequence>MFMLENPELDQIKSFIINIYISFPTHWIVRRHDRLYLDTIPKNRQKYTQNINQNDTLMDPANQTSLPRQIYPIFQDVDDTSSGVQTGDITKGLFESELGQMLEATCDALCQ</sequence>
<comment type="caution">
    <text evidence="1">The sequence shown here is derived from an EMBL/GenBank/DDBJ whole genome shotgun (WGS) entry which is preliminary data.</text>
</comment>
<name>A0A5J4TKA2_9EUKA</name>
<protein>
    <submittedName>
        <fullName evidence="1">Uncharacterized protein</fullName>
    </submittedName>
</protein>
<dbReference type="Proteomes" id="UP000324800">
    <property type="component" value="Unassembled WGS sequence"/>
</dbReference>
<dbReference type="EMBL" id="SNRW01030561">
    <property type="protein sequence ID" value="KAA6357971.1"/>
    <property type="molecule type" value="Genomic_DNA"/>
</dbReference>
<organism evidence="1 2">
    <name type="scientific">Streblomastix strix</name>
    <dbReference type="NCBI Taxonomy" id="222440"/>
    <lineage>
        <taxon>Eukaryota</taxon>
        <taxon>Metamonada</taxon>
        <taxon>Preaxostyla</taxon>
        <taxon>Oxymonadida</taxon>
        <taxon>Streblomastigidae</taxon>
        <taxon>Streblomastix</taxon>
    </lineage>
</organism>